<feature type="non-terminal residue" evidence="4">
    <location>
        <position position="1"/>
    </location>
</feature>
<dbReference type="InterPro" id="IPR001079">
    <property type="entry name" value="Galectin_CRD"/>
</dbReference>
<feature type="domain" description="Galectin" evidence="3">
    <location>
        <begin position="19"/>
        <end position="154"/>
    </location>
</feature>
<dbReference type="CDD" id="cd00070">
    <property type="entry name" value="GLECT"/>
    <property type="match status" value="1"/>
</dbReference>
<dbReference type="PROSITE" id="PS51304">
    <property type="entry name" value="GALECTIN"/>
    <property type="match status" value="1"/>
</dbReference>
<dbReference type="EMBL" id="CAJPVJ010027495">
    <property type="protein sequence ID" value="CAG2179510.1"/>
    <property type="molecule type" value="Genomic_DNA"/>
</dbReference>
<protein>
    <recommendedName>
        <fullName evidence="2">Galectin</fullName>
    </recommendedName>
</protein>
<organism evidence="4">
    <name type="scientific">Oppiella nova</name>
    <dbReference type="NCBI Taxonomy" id="334625"/>
    <lineage>
        <taxon>Eukaryota</taxon>
        <taxon>Metazoa</taxon>
        <taxon>Ecdysozoa</taxon>
        <taxon>Arthropoda</taxon>
        <taxon>Chelicerata</taxon>
        <taxon>Arachnida</taxon>
        <taxon>Acari</taxon>
        <taxon>Acariformes</taxon>
        <taxon>Sarcoptiformes</taxon>
        <taxon>Oribatida</taxon>
        <taxon>Brachypylina</taxon>
        <taxon>Oppioidea</taxon>
        <taxon>Oppiidae</taxon>
        <taxon>Oppiella</taxon>
    </lineage>
</organism>
<evidence type="ECO:0000256" key="2">
    <source>
        <dbReference type="RuleBase" id="RU102079"/>
    </source>
</evidence>
<dbReference type="SUPFAM" id="SSF49899">
    <property type="entry name" value="Concanavalin A-like lectins/glucanases"/>
    <property type="match status" value="1"/>
</dbReference>
<dbReference type="GO" id="GO:0016936">
    <property type="term" value="F:galactoside binding"/>
    <property type="evidence" value="ECO:0007669"/>
    <property type="project" value="TreeGrafter"/>
</dbReference>
<dbReference type="Proteomes" id="UP000728032">
    <property type="component" value="Unassembled WGS sequence"/>
</dbReference>
<dbReference type="InterPro" id="IPR044156">
    <property type="entry name" value="Galectin-like"/>
</dbReference>
<dbReference type="Gene3D" id="2.60.120.200">
    <property type="match status" value="1"/>
</dbReference>
<dbReference type="PANTHER" id="PTHR11346">
    <property type="entry name" value="GALECTIN"/>
    <property type="match status" value="1"/>
</dbReference>
<evidence type="ECO:0000313" key="5">
    <source>
        <dbReference type="Proteomes" id="UP000728032"/>
    </source>
</evidence>
<accession>A0A7R9MLC1</accession>
<keyword evidence="5" id="KW-1185">Reference proteome</keyword>
<dbReference type="GO" id="GO:0030246">
    <property type="term" value="F:carbohydrate binding"/>
    <property type="evidence" value="ECO:0007669"/>
    <property type="project" value="UniProtKB-UniRule"/>
</dbReference>
<evidence type="ECO:0000313" key="4">
    <source>
        <dbReference type="EMBL" id="CAD7662374.1"/>
    </source>
</evidence>
<evidence type="ECO:0000259" key="3">
    <source>
        <dbReference type="PROSITE" id="PS51304"/>
    </source>
</evidence>
<dbReference type="InterPro" id="IPR013320">
    <property type="entry name" value="ConA-like_dom_sf"/>
</dbReference>
<dbReference type="AlphaFoldDB" id="A0A7R9MLC1"/>
<dbReference type="SMART" id="SM00908">
    <property type="entry name" value="Gal-bind_lectin"/>
    <property type="match status" value="1"/>
</dbReference>
<dbReference type="PANTHER" id="PTHR11346:SF176">
    <property type="entry name" value="32 KDA BETA-GALACTOSIDE-BINDING LECTIN LEC-3"/>
    <property type="match status" value="1"/>
</dbReference>
<dbReference type="Pfam" id="PF00337">
    <property type="entry name" value="Gal-bind_lectin"/>
    <property type="match status" value="1"/>
</dbReference>
<name>A0A7R9MLC1_9ACAR</name>
<dbReference type="EMBL" id="OC942320">
    <property type="protein sequence ID" value="CAD7662374.1"/>
    <property type="molecule type" value="Genomic_DNA"/>
</dbReference>
<proteinExistence type="predicted"/>
<gene>
    <name evidence="4" type="ORF">ONB1V03_LOCUS18934</name>
</gene>
<dbReference type="OrthoDB" id="5795596at2759"/>
<evidence type="ECO:0000256" key="1">
    <source>
        <dbReference type="ARBA" id="ARBA00022734"/>
    </source>
</evidence>
<reference evidence="4" key="1">
    <citation type="submission" date="2020-11" db="EMBL/GenBank/DDBJ databases">
        <authorList>
            <person name="Tran Van P."/>
        </authorList>
    </citation>
    <scope>NUCLEOTIDE SEQUENCE</scope>
</reference>
<dbReference type="SMART" id="SM00276">
    <property type="entry name" value="GLECT"/>
    <property type="match status" value="1"/>
</dbReference>
<keyword evidence="1 2" id="KW-0430">Lectin</keyword>
<sequence length="159" mass="18469">MSKAIFTELLSVSYPSLPFFQFIPEGVNVGTVVYIEGFAPQNCTKLTIDLIDGPNIDEKTWKHSDIPFGMCIMFEDKLFIGNTRRDGEWGRPQKDLFTAIRRGDNFDMKIIVEEKYYKVITNGKSIVFQHRMCSDRAKQLRIEGNVVVKRIEFRHGKHY</sequence>